<feature type="region of interest" description="Disordered" evidence="1">
    <location>
        <begin position="1256"/>
        <end position="1353"/>
    </location>
</feature>
<organism evidence="2 3">
    <name type="scientific">Camelus dromedarius</name>
    <name type="common">Dromedary</name>
    <name type="synonym">Arabian camel</name>
    <dbReference type="NCBI Taxonomy" id="9838"/>
    <lineage>
        <taxon>Eukaryota</taxon>
        <taxon>Metazoa</taxon>
        <taxon>Chordata</taxon>
        <taxon>Craniata</taxon>
        <taxon>Vertebrata</taxon>
        <taxon>Euteleostomi</taxon>
        <taxon>Mammalia</taxon>
        <taxon>Eutheria</taxon>
        <taxon>Laurasiatheria</taxon>
        <taxon>Artiodactyla</taxon>
        <taxon>Tylopoda</taxon>
        <taxon>Camelidae</taxon>
        <taxon>Camelus</taxon>
    </lineage>
</organism>
<feature type="compositionally biased region" description="Polar residues" evidence="1">
    <location>
        <begin position="527"/>
        <end position="536"/>
    </location>
</feature>
<keyword evidence="3" id="KW-1185">Reference proteome</keyword>
<feature type="region of interest" description="Disordered" evidence="1">
    <location>
        <begin position="524"/>
        <end position="555"/>
    </location>
</feature>
<dbReference type="Proteomes" id="UP000299084">
    <property type="component" value="Unassembled WGS sequence"/>
</dbReference>
<evidence type="ECO:0000313" key="3">
    <source>
        <dbReference type="Proteomes" id="UP000299084"/>
    </source>
</evidence>
<name>A0A5N4EDY5_CAMDR</name>
<dbReference type="EMBL" id="JWIN03000003">
    <property type="protein sequence ID" value="KAB1281550.1"/>
    <property type="molecule type" value="Genomic_DNA"/>
</dbReference>
<feature type="region of interest" description="Disordered" evidence="1">
    <location>
        <begin position="468"/>
        <end position="503"/>
    </location>
</feature>
<feature type="region of interest" description="Disordered" evidence="1">
    <location>
        <begin position="1199"/>
        <end position="1218"/>
    </location>
</feature>
<feature type="compositionally biased region" description="Basic and acidic residues" evidence="1">
    <location>
        <begin position="373"/>
        <end position="394"/>
    </location>
</feature>
<feature type="region of interest" description="Disordered" evidence="1">
    <location>
        <begin position="188"/>
        <end position="231"/>
    </location>
</feature>
<feature type="region of interest" description="Disordered" evidence="1">
    <location>
        <begin position="567"/>
        <end position="615"/>
    </location>
</feature>
<feature type="compositionally biased region" description="Basic and acidic residues" evidence="1">
    <location>
        <begin position="709"/>
        <end position="718"/>
    </location>
</feature>
<feature type="region of interest" description="Disordered" evidence="1">
    <location>
        <begin position="680"/>
        <end position="765"/>
    </location>
</feature>
<feature type="compositionally biased region" description="Polar residues" evidence="1">
    <location>
        <begin position="816"/>
        <end position="830"/>
    </location>
</feature>
<feature type="compositionally biased region" description="Gly residues" evidence="1">
    <location>
        <begin position="360"/>
        <end position="370"/>
    </location>
</feature>
<feature type="compositionally biased region" description="Acidic residues" evidence="1">
    <location>
        <begin position="422"/>
        <end position="436"/>
    </location>
</feature>
<feature type="compositionally biased region" description="Basic and acidic residues" evidence="1">
    <location>
        <begin position="124"/>
        <end position="139"/>
    </location>
</feature>
<feature type="compositionally biased region" description="Polar residues" evidence="1">
    <location>
        <begin position="740"/>
        <end position="753"/>
    </location>
</feature>
<feature type="compositionally biased region" description="Gly residues" evidence="1">
    <location>
        <begin position="691"/>
        <end position="700"/>
    </location>
</feature>
<evidence type="ECO:0000313" key="2">
    <source>
        <dbReference type="EMBL" id="KAB1281550.1"/>
    </source>
</evidence>
<feature type="compositionally biased region" description="Basic and acidic residues" evidence="1">
    <location>
        <begin position="197"/>
        <end position="223"/>
    </location>
</feature>
<feature type="compositionally biased region" description="Polar residues" evidence="1">
    <location>
        <begin position="603"/>
        <end position="615"/>
    </location>
</feature>
<feature type="region of interest" description="Disordered" evidence="1">
    <location>
        <begin position="808"/>
        <end position="832"/>
    </location>
</feature>
<feature type="region of interest" description="Disordered" evidence="1">
    <location>
        <begin position="40"/>
        <end position="167"/>
    </location>
</feature>
<gene>
    <name evidence="2" type="ORF">Cadr_000003871</name>
</gene>
<comment type="caution">
    <text evidence="2">The sequence shown here is derived from an EMBL/GenBank/DDBJ whole genome shotgun (WGS) entry which is preliminary data.</text>
</comment>
<evidence type="ECO:0000256" key="1">
    <source>
        <dbReference type="SAM" id="MobiDB-lite"/>
    </source>
</evidence>
<feature type="compositionally biased region" description="Basic and acidic residues" evidence="1">
    <location>
        <begin position="1296"/>
        <end position="1342"/>
    </location>
</feature>
<sequence>MPHQPSPERTEGGAGGGSCVCQAGLTAQNHQVSLCPTQETDALGDNVHGPKPVVTGAVSWEGRQSQGTRPSNGDTRLPRRTGPRSREVNQQGAATSARRPERPAGRRLPPRLDTSNVVGSQKGRQNEDASRWVKPERVPPKLKQKHRSTGQPEGEDGGNASEHGPRKPATAQALNRFVELTRSNVGRWGRPRLLSSGRKEREKAQLTRYQRERTGKRREEARAGRRGRRALPTPQLQTAGLTELQREAGAATRTVILRRFQWWTEQVGRSKHTRKPSSAETKGLKTLRSGPLWIQGHYRCKARSWGLWCPDPTQWVALKGEMWSHQRNTGREVKDAAHNQSAWSHTGQEEGRKRGRRRAGGGAGGGAGGEGLEEVRRRGREAGGGHERGRREGLEEVQEEGQERGGQEEGLEEGQEAGLEAGQEEGQEEGLEEGLEAEAGRPSPGPPLDSGVVASRLRGCVYIREGVASRRLHPKRHWPQSGAGPGRGSAQRPRSREKSPLRLQWAATRKVAQEGNKRFRLRLHSKTPGSPASTRGITLLPRKPGDSKGKERLGSSAAHCHRLLAGSPGARSAHVGGRPRQGSPGSHLHESRLVPSAAASRWPTGSSRAFRTFQRPQNLTRGGWLEGGAPSASVLGGQASLKSLCGVRGNLMGALSPDTWEDPPIWAAEWKVSLNSSLQTPKSGHLVDLESGGGGRGGGSTHPCVQPRTHLDRCEERPPGFQGLGRKQGEAEDKDHQAGCSHSWQRGGQSSGQEPDGGGQRPGKNVSREVVVGWGWGRDNPELSCRVSRMGEGWAGSFWNTSTMPGLWAGSERNHGATQGQEASQENGCRQSRAAGLRPDWEAMACTVLLPPAGHPVTRPMAPWRPDAWMLEPATEGLGGGQYSGNSTPCWPHNIQSPTQPPSLLAQRQMAWGLPACSELGPSLTSLTSYGAGSALLPSWATWAHRQAARQQPPKSPVHSPVFSSFLSTETPAAPWTRPWATLASCPSVQPSLGLTGPQEAVPGGGWTVLCSQVALDHCPPVSSISSGPFCYARSQPPSLQGLGGGGLQADKPAPASGLCAHLPLPGGGRFSRALVGLHPTAPYPGTIRQEAPSTQVHVVISFLVSRPCCKTGKSAWLKRCWPATGGRSLAGSPTAASPGSTWRRKHGGFTRPSCHSVITFLSTPKVSRVTTLANRGSEHLDRLAGGTQVQRRERLGVAPNLPSPRHRGCSQDRLQPPESNSGLALLWGNQSLVPTQLQFPDARPVTRVKIPQKIKHRITAQSSNPAPGIYPGERQAGSWGDNRPHVHSSVFPGAGRREPPCVHQQRVGEHSTDVMLSERSRSQRDPTCMRDPGNRGHRDSRQVVGPGTGRGRGVSVNGCTLCDCA</sequence>
<feature type="compositionally biased region" description="Basic and acidic residues" evidence="1">
    <location>
        <begin position="727"/>
        <end position="737"/>
    </location>
</feature>
<reference evidence="2 3" key="1">
    <citation type="journal article" date="2019" name="Mol. Ecol. Resour.">
        <title>Improving Illumina assemblies with Hi-C and long reads: an example with the North African dromedary.</title>
        <authorList>
            <person name="Elbers J.P."/>
            <person name="Rogers M.F."/>
            <person name="Perelman P.L."/>
            <person name="Proskuryakova A.A."/>
            <person name="Serdyukova N.A."/>
            <person name="Johnson W.E."/>
            <person name="Horin P."/>
            <person name="Corander J."/>
            <person name="Murphy D."/>
            <person name="Burger P.A."/>
        </authorList>
    </citation>
    <scope>NUCLEOTIDE SEQUENCE [LARGE SCALE GENOMIC DNA]</scope>
    <source>
        <strain evidence="2">Drom800</strain>
        <tissue evidence="2">Blood</tissue>
    </source>
</reference>
<accession>A0A5N4EDY5</accession>
<proteinExistence type="predicted"/>
<feature type="compositionally biased region" description="Polar residues" evidence="1">
    <location>
        <begin position="113"/>
        <end position="123"/>
    </location>
</feature>
<feature type="compositionally biased region" description="Polar residues" evidence="1">
    <location>
        <begin position="62"/>
        <end position="74"/>
    </location>
</feature>
<feature type="compositionally biased region" description="Basic and acidic residues" evidence="1">
    <location>
        <begin position="543"/>
        <end position="553"/>
    </location>
</feature>
<feature type="region of interest" description="Disordered" evidence="1">
    <location>
        <begin position="1128"/>
        <end position="1149"/>
    </location>
</feature>
<protein>
    <submittedName>
        <fullName evidence="2">Uncharacterized protein</fullName>
    </submittedName>
</protein>
<feature type="region of interest" description="Disordered" evidence="1">
    <location>
        <begin position="327"/>
        <end position="453"/>
    </location>
</feature>